<keyword evidence="4 7" id="KW-0863">Zinc-finger</keyword>
<sequence length="52" mass="5889">CQEGGQRSSRNAELEEKPQAREKPHKCLECGKGFGYSSHLREHQVIHTGEKP</sequence>
<dbReference type="PANTHER" id="PTHR16515:SF57">
    <property type="entry name" value="ZINC FINGER PROTEIN 154-LIKE"/>
    <property type="match status" value="1"/>
</dbReference>
<dbReference type="GO" id="GO:0010468">
    <property type="term" value="P:regulation of gene expression"/>
    <property type="evidence" value="ECO:0007669"/>
    <property type="project" value="TreeGrafter"/>
</dbReference>
<dbReference type="PROSITE" id="PS50157">
    <property type="entry name" value="ZINC_FINGER_C2H2_2"/>
    <property type="match status" value="1"/>
</dbReference>
<reference evidence="10 11" key="1">
    <citation type="submission" date="2019-09" db="EMBL/GenBank/DDBJ databases">
        <title>Bird 10,000 Genomes (B10K) Project - Family phase.</title>
        <authorList>
            <person name="Zhang G."/>
        </authorList>
    </citation>
    <scope>NUCLEOTIDE SEQUENCE [LARGE SCALE GENOMIC DNA]</scope>
    <source>
        <strain evidence="10">B10K-DU-002-42</strain>
        <tissue evidence="10">Muscle</tissue>
    </source>
</reference>
<dbReference type="SUPFAM" id="SSF57667">
    <property type="entry name" value="beta-beta-alpha zinc fingers"/>
    <property type="match status" value="1"/>
</dbReference>
<evidence type="ECO:0000256" key="5">
    <source>
        <dbReference type="ARBA" id="ARBA00022833"/>
    </source>
</evidence>
<evidence type="ECO:0000256" key="1">
    <source>
        <dbReference type="ARBA" id="ARBA00004123"/>
    </source>
</evidence>
<dbReference type="FunFam" id="3.30.160.60:FF:000389">
    <property type="entry name" value="Zinc finger protein"/>
    <property type="match status" value="1"/>
</dbReference>
<keyword evidence="5" id="KW-0862">Zinc</keyword>
<evidence type="ECO:0000256" key="8">
    <source>
        <dbReference type="SAM" id="MobiDB-lite"/>
    </source>
</evidence>
<dbReference type="InterPro" id="IPR013087">
    <property type="entry name" value="Znf_C2H2_type"/>
</dbReference>
<dbReference type="InterPro" id="IPR050331">
    <property type="entry name" value="Zinc_finger"/>
</dbReference>
<feature type="non-terminal residue" evidence="10">
    <location>
        <position position="52"/>
    </location>
</feature>
<keyword evidence="6" id="KW-0539">Nucleus</keyword>
<evidence type="ECO:0000259" key="9">
    <source>
        <dbReference type="PROSITE" id="PS50157"/>
    </source>
</evidence>
<accession>A0A7L2NIF8</accession>
<organism evidence="10 11">
    <name type="scientific">Pycnonotus jocosus</name>
    <name type="common">Red-whiskered bulbul</name>
    <name type="synonym">Lanius jocosus</name>
    <dbReference type="NCBI Taxonomy" id="182897"/>
    <lineage>
        <taxon>Eukaryota</taxon>
        <taxon>Metazoa</taxon>
        <taxon>Chordata</taxon>
        <taxon>Craniata</taxon>
        <taxon>Vertebrata</taxon>
        <taxon>Euteleostomi</taxon>
        <taxon>Archelosauria</taxon>
        <taxon>Archosauria</taxon>
        <taxon>Dinosauria</taxon>
        <taxon>Saurischia</taxon>
        <taxon>Theropoda</taxon>
        <taxon>Coelurosauria</taxon>
        <taxon>Aves</taxon>
        <taxon>Neognathae</taxon>
        <taxon>Neoaves</taxon>
        <taxon>Telluraves</taxon>
        <taxon>Australaves</taxon>
        <taxon>Passeriformes</taxon>
        <taxon>Sylvioidea</taxon>
        <taxon>Pycnonotidae</taxon>
        <taxon>Pycnonotus</taxon>
    </lineage>
</organism>
<dbReference type="Proteomes" id="UP000535705">
    <property type="component" value="Unassembled WGS sequence"/>
</dbReference>
<dbReference type="OrthoDB" id="9194105at2759"/>
<proteinExistence type="predicted"/>
<evidence type="ECO:0000256" key="2">
    <source>
        <dbReference type="ARBA" id="ARBA00022723"/>
    </source>
</evidence>
<feature type="region of interest" description="Disordered" evidence="8">
    <location>
        <begin position="1"/>
        <end position="24"/>
    </location>
</feature>
<evidence type="ECO:0000256" key="7">
    <source>
        <dbReference type="PROSITE-ProRule" id="PRU00042"/>
    </source>
</evidence>
<evidence type="ECO:0000313" key="10">
    <source>
        <dbReference type="EMBL" id="NXR71746.1"/>
    </source>
</evidence>
<protein>
    <submittedName>
        <fullName evidence="10">ZN675 protein</fullName>
    </submittedName>
</protein>
<dbReference type="PANTHER" id="PTHR16515">
    <property type="entry name" value="PR DOMAIN ZINC FINGER PROTEIN"/>
    <property type="match status" value="1"/>
</dbReference>
<dbReference type="Gene3D" id="3.30.160.60">
    <property type="entry name" value="Classic Zinc Finger"/>
    <property type="match status" value="1"/>
</dbReference>
<keyword evidence="11" id="KW-1185">Reference proteome</keyword>
<keyword evidence="3" id="KW-0677">Repeat</keyword>
<comment type="caution">
    <text evidence="10">The sequence shown here is derived from an EMBL/GenBank/DDBJ whole genome shotgun (WGS) entry which is preliminary data.</text>
</comment>
<dbReference type="AlphaFoldDB" id="A0A7L2NIF8"/>
<evidence type="ECO:0000256" key="3">
    <source>
        <dbReference type="ARBA" id="ARBA00022737"/>
    </source>
</evidence>
<dbReference type="GO" id="GO:0005634">
    <property type="term" value="C:nucleus"/>
    <property type="evidence" value="ECO:0007669"/>
    <property type="project" value="UniProtKB-SubCell"/>
</dbReference>
<evidence type="ECO:0000256" key="4">
    <source>
        <dbReference type="ARBA" id="ARBA00022771"/>
    </source>
</evidence>
<evidence type="ECO:0000313" key="11">
    <source>
        <dbReference type="Proteomes" id="UP000535705"/>
    </source>
</evidence>
<gene>
    <name evidence="10" type="primary">Znf675_0</name>
    <name evidence="10" type="ORF">PYCJOC_R08773</name>
</gene>
<dbReference type="GO" id="GO:0008270">
    <property type="term" value="F:zinc ion binding"/>
    <property type="evidence" value="ECO:0007669"/>
    <property type="project" value="UniProtKB-KW"/>
</dbReference>
<dbReference type="InterPro" id="IPR036236">
    <property type="entry name" value="Znf_C2H2_sf"/>
</dbReference>
<feature type="non-terminal residue" evidence="10">
    <location>
        <position position="1"/>
    </location>
</feature>
<feature type="compositionally biased region" description="Basic and acidic residues" evidence="8">
    <location>
        <begin position="10"/>
        <end position="24"/>
    </location>
</feature>
<evidence type="ECO:0000256" key="6">
    <source>
        <dbReference type="ARBA" id="ARBA00023242"/>
    </source>
</evidence>
<keyword evidence="2" id="KW-0479">Metal-binding</keyword>
<feature type="domain" description="C2H2-type" evidence="9">
    <location>
        <begin position="25"/>
        <end position="52"/>
    </location>
</feature>
<dbReference type="PROSITE" id="PS00028">
    <property type="entry name" value="ZINC_FINGER_C2H2_1"/>
    <property type="match status" value="1"/>
</dbReference>
<comment type="subcellular location">
    <subcellularLocation>
        <location evidence="1">Nucleus</location>
    </subcellularLocation>
</comment>
<dbReference type="EMBL" id="VWYP01002353">
    <property type="protein sequence ID" value="NXR71746.1"/>
    <property type="molecule type" value="Genomic_DNA"/>
</dbReference>
<name>A0A7L2NIF8_PYCJO</name>